<dbReference type="EMBL" id="JABTCF010000001">
    <property type="protein sequence ID" value="MBD0776386.1"/>
    <property type="molecule type" value="Genomic_DNA"/>
</dbReference>
<gene>
    <name evidence="1" type="ORF">HPE56_01165</name>
</gene>
<evidence type="ECO:0000313" key="2">
    <source>
        <dbReference type="Proteomes" id="UP001166021"/>
    </source>
</evidence>
<accession>A0ABR7UY97</accession>
<protein>
    <submittedName>
        <fullName evidence="1">Uncharacterized protein</fullName>
    </submittedName>
</protein>
<name>A0ABR7UY97_9FLAO</name>
<evidence type="ECO:0000313" key="1">
    <source>
        <dbReference type="EMBL" id="MBD0776386.1"/>
    </source>
</evidence>
<proteinExistence type="predicted"/>
<sequence length="149" mass="17202">MEKKAKSKDRPKNGPVVRVRLVFKNQKYHLIKSKAIEKMGLLKSIELPKSEKIIGNYIELTDAKGNVLYRNNYEDVSDPYVSIPNENGTSTMIKSNLKERHLEILVPNIHSADTLRLYSSGNENNKCEEVFRLTMKEIKDSIEPKNRKK</sequence>
<comment type="caution">
    <text evidence="1">The sequence shown here is derived from an EMBL/GenBank/DDBJ whole genome shotgun (WGS) entry which is preliminary data.</text>
</comment>
<organism evidence="1 2">
    <name type="scientific">Maribacter aquimaris</name>
    <dbReference type="NCBI Taxonomy" id="2737171"/>
    <lineage>
        <taxon>Bacteria</taxon>
        <taxon>Pseudomonadati</taxon>
        <taxon>Bacteroidota</taxon>
        <taxon>Flavobacteriia</taxon>
        <taxon>Flavobacteriales</taxon>
        <taxon>Flavobacteriaceae</taxon>
        <taxon>Maribacter</taxon>
    </lineage>
</organism>
<dbReference type="RefSeq" id="WP_188241935.1">
    <property type="nucleotide sequence ID" value="NZ_JABTCF010000001.1"/>
</dbReference>
<dbReference type="Proteomes" id="UP001166021">
    <property type="component" value="Unassembled WGS sequence"/>
</dbReference>
<keyword evidence="2" id="KW-1185">Reference proteome</keyword>
<reference evidence="1" key="1">
    <citation type="submission" date="2020-05" db="EMBL/GenBank/DDBJ databases">
        <title>The draft genome sequence of Maribacter sp. ANRC-HE7.</title>
        <authorList>
            <person name="Mu L."/>
        </authorList>
    </citation>
    <scope>NUCLEOTIDE SEQUENCE</scope>
    <source>
        <strain evidence="1">ANRC-HE7</strain>
    </source>
</reference>